<dbReference type="AlphaFoldDB" id="A0A0N5CY15"/>
<reference evidence="3" key="1">
    <citation type="submission" date="2017-02" db="UniProtKB">
        <authorList>
            <consortium name="WormBaseParasite"/>
        </authorList>
    </citation>
    <scope>IDENTIFICATION</scope>
</reference>
<gene>
    <name evidence="1" type="ORF">TCLT_LOCUS5308</name>
</gene>
<dbReference type="WBParaSite" id="TCLT_0000531901-mRNA-1">
    <property type="protein sequence ID" value="TCLT_0000531901-mRNA-1"/>
    <property type="gene ID" value="TCLT_0000531901"/>
</dbReference>
<dbReference type="EMBL" id="UYYF01004332">
    <property type="protein sequence ID" value="VDN02535.1"/>
    <property type="molecule type" value="Genomic_DNA"/>
</dbReference>
<evidence type="ECO:0000313" key="3">
    <source>
        <dbReference type="WBParaSite" id="TCLT_0000531901-mRNA-1"/>
    </source>
</evidence>
<sequence>MNDNGCSPRFDSQVLSSNFKRSGMNRVRKKSKVARKRREALLRLLRIMLWKVSLTTATSAALTGATTTTVPVADADDAVLLRISENAVSSSC</sequence>
<accession>A0A0N5CY15</accession>
<keyword evidence="2" id="KW-1185">Reference proteome</keyword>
<evidence type="ECO:0000313" key="2">
    <source>
        <dbReference type="Proteomes" id="UP000276776"/>
    </source>
</evidence>
<reference evidence="1 2" key="2">
    <citation type="submission" date="2018-11" db="EMBL/GenBank/DDBJ databases">
        <authorList>
            <consortium name="Pathogen Informatics"/>
        </authorList>
    </citation>
    <scope>NUCLEOTIDE SEQUENCE [LARGE SCALE GENOMIC DNA]</scope>
</reference>
<evidence type="ECO:0000313" key="1">
    <source>
        <dbReference type="EMBL" id="VDN02535.1"/>
    </source>
</evidence>
<dbReference type="Proteomes" id="UP000276776">
    <property type="component" value="Unassembled WGS sequence"/>
</dbReference>
<protein>
    <submittedName>
        <fullName evidence="3">BZIP domain-containing protein</fullName>
    </submittedName>
</protein>
<proteinExistence type="predicted"/>
<organism evidence="3">
    <name type="scientific">Thelazia callipaeda</name>
    <name type="common">Oriental eyeworm</name>
    <name type="synonym">Parasitic nematode</name>
    <dbReference type="NCBI Taxonomy" id="103827"/>
    <lineage>
        <taxon>Eukaryota</taxon>
        <taxon>Metazoa</taxon>
        <taxon>Ecdysozoa</taxon>
        <taxon>Nematoda</taxon>
        <taxon>Chromadorea</taxon>
        <taxon>Rhabditida</taxon>
        <taxon>Spirurina</taxon>
        <taxon>Spiruromorpha</taxon>
        <taxon>Thelazioidea</taxon>
        <taxon>Thelaziidae</taxon>
        <taxon>Thelazia</taxon>
    </lineage>
</organism>
<name>A0A0N5CY15_THECL</name>